<name>A0A4D9ELN8_9SAUR</name>
<dbReference type="EMBL" id="QXTE01000074">
    <property type="protein sequence ID" value="TFK08022.1"/>
    <property type="molecule type" value="Genomic_DNA"/>
</dbReference>
<evidence type="ECO:0000313" key="2">
    <source>
        <dbReference type="Proteomes" id="UP000297703"/>
    </source>
</evidence>
<dbReference type="AlphaFoldDB" id="A0A4D9ELN8"/>
<dbReference type="Proteomes" id="UP000297703">
    <property type="component" value="Unassembled WGS sequence"/>
</dbReference>
<organism evidence="1 2">
    <name type="scientific">Platysternon megacephalum</name>
    <name type="common">big-headed turtle</name>
    <dbReference type="NCBI Taxonomy" id="55544"/>
    <lineage>
        <taxon>Eukaryota</taxon>
        <taxon>Metazoa</taxon>
        <taxon>Chordata</taxon>
        <taxon>Craniata</taxon>
        <taxon>Vertebrata</taxon>
        <taxon>Euteleostomi</taxon>
        <taxon>Archelosauria</taxon>
        <taxon>Testudinata</taxon>
        <taxon>Testudines</taxon>
        <taxon>Cryptodira</taxon>
        <taxon>Durocryptodira</taxon>
        <taxon>Testudinoidea</taxon>
        <taxon>Platysternidae</taxon>
        <taxon>Platysternon</taxon>
    </lineage>
</organism>
<keyword evidence="2" id="KW-1185">Reference proteome</keyword>
<accession>A0A4D9ELN8</accession>
<reference evidence="1 2" key="2">
    <citation type="submission" date="2019-04" db="EMBL/GenBank/DDBJ databases">
        <title>The genome sequence of big-headed turtle.</title>
        <authorList>
            <person name="Gong S."/>
        </authorList>
    </citation>
    <scope>NUCLEOTIDE SEQUENCE [LARGE SCALE GENOMIC DNA]</scope>
    <source>
        <strain evidence="1">DO16091913</strain>
        <tissue evidence="1">Muscle</tissue>
    </source>
</reference>
<gene>
    <name evidence="1" type="ORF">DR999_PMT09121</name>
</gene>
<sequence length="143" mass="16271">MKIKQQNASEVMQINSNHLPIWQTYVSTTFTESRKPDITWPSKLPFQMAKKLCTALAQGNLQSTPNLQRNLCPSQGHHLLQIPLKRLSFQHIIGGMTEIKFLSNPLAFPYTNNNNSGTCEYRMHLALLRELQGRGREGTARAH</sequence>
<comment type="caution">
    <text evidence="1">The sequence shown here is derived from an EMBL/GenBank/DDBJ whole genome shotgun (WGS) entry which is preliminary data.</text>
</comment>
<proteinExistence type="predicted"/>
<reference evidence="1 2" key="1">
    <citation type="submission" date="2019-04" db="EMBL/GenBank/DDBJ databases">
        <title>Draft genome of the big-headed turtle Platysternon megacephalum.</title>
        <authorList>
            <person name="Gong S."/>
        </authorList>
    </citation>
    <scope>NUCLEOTIDE SEQUENCE [LARGE SCALE GENOMIC DNA]</scope>
    <source>
        <strain evidence="1">DO16091913</strain>
        <tissue evidence="1">Muscle</tissue>
    </source>
</reference>
<protein>
    <submittedName>
        <fullName evidence="1">Voltage-dependent T-type calcium channel subunit alpha-1I</fullName>
    </submittedName>
</protein>
<evidence type="ECO:0000313" key="1">
    <source>
        <dbReference type="EMBL" id="TFK08022.1"/>
    </source>
</evidence>